<dbReference type="InterPro" id="IPR029063">
    <property type="entry name" value="SAM-dependent_MTases_sf"/>
</dbReference>
<dbReference type="Gene3D" id="3.40.50.150">
    <property type="entry name" value="Vaccinia Virus protein VP39"/>
    <property type="match status" value="1"/>
</dbReference>
<reference evidence="1 2" key="1">
    <citation type="submission" date="2020-08" db="EMBL/GenBank/DDBJ databases">
        <title>Genomic Encyclopedia of Type Strains, Phase IV (KMG-IV): sequencing the most valuable type-strain genomes for metagenomic binning, comparative biology and taxonomic classification.</title>
        <authorList>
            <person name="Goeker M."/>
        </authorList>
    </citation>
    <scope>NUCLEOTIDE SEQUENCE [LARGE SCALE GENOMIC DNA]</scope>
    <source>
        <strain evidence="1 2">DSM 103377</strain>
    </source>
</reference>
<organism evidence="1 2">
    <name type="scientific">Rubricella aquisinus</name>
    <dbReference type="NCBI Taxonomy" id="2028108"/>
    <lineage>
        <taxon>Bacteria</taxon>
        <taxon>Pseudomonadati</taxon>
        <taxon>Pseudomonadota</taxon>
        <taxon>Alphaproteobacteria</taxon>
        <taxon>Rhodobacterales</taxon>
        <taxon>Paracoccaceae</taxon>
        <taxon>Rubricella</taxon>
    </lineage>
</organism>
<dbReference type="EMBL" id="JACIJS010000006">
    <property type="protein sequence ID" value="MBB5516089.1"/>
    <property type="molecule type" value="Genomic_DNA"/>
</dbReference>
<comment type="caution">
    <text evidence="1">The sequence shown here is derived from an EMBL/GenBank/DDBJ whole genome shotgun (WGS) entry which is preliminary data.</text>
</comment>
<sequence length="207" mass="21696">MTIHDLTQAKSKPPAAAPPVALFGREWLRAPLGVGAIAPSGPHLAAAMTRGLTQHSGPVIELGPGTGVFTKALLRRGIPAPQIAAIEASNGFTTALRATLPEVMIIQGDAARLRHIMPFGVGGAGTVICGLPLLSMPPGKVFRIVSGSFMALRPGGACRLFTYGPRCPISPRILDRLGLTAKRIAFTPLNMPPASVYLLRRTEEPDA</sequence>
<evidence type="ECO:0000313" key="2">
    <source>
        <dbReference type="Proteomes" id="UP000553766"/>
    </source>
</evidence>
<accession>A0A840WM05</accession>
<keyword evidence="2" id="KW-1185">Reference proteome</keyword>
<dbReference type="GO" id="GO:0008168">
    <property type="term" value="F:methyltransferase activity"/>
    <property type="evidence" value="ECO:0007669"/>
    <property type="project" value="UniProtKB-KW"/>
</dbReference>
<evidence type="ECO:0000313" key="1">
    <source>
        <dbReference type="EMBL" id="MBB5516089.1"/>
    </source>
</evidence>
<keyword evidence="1" id="KW-0489">Methyltransferase</keyword>
<dbReference type="SUPFAM" id="SSF53335">
    <property type="entry name" value="S-adenosyl-L-methionine-dependent methyltransferases"/>
    <property type="match status" value="1"/>
</dbReference>
<dbReference type="Proteomes" id="UP000553766">
    <property type="component" value="Unassembled WGS sequence"/>
</dbReference>
<gene>
    <name evidence="1" type="ORF">FHS89_002115</name>
</gene>
<keyword evidence="1" id="KW-0808">Transferase</keyword>
<proteinExistence type="predicted"/>
<dbReference type="AlphaFoldDB" id="A0A840WM05"/>
<dbReference type="GO" id="GO:0032259">
    <property type="term" value="P:methylation"/>
    <property type="evidence" value="ECO:0007669"/>
    <property type="project" value="UniProtKB-KW"/>
</dbReference>
<protein>
    <submittedName>
        <fullName evidence="1">Phospholipid N-methyltransferase</fullName>
    </submittedName>
</protein>
<name>A0A840WM05_9RHOB</name>
<dbReference type="RefSeq" id="WP_221229387.1">
    <property type="nucleotide sequence ID" value="NZ_JACIJS010000006.1"/>
</dbReference>